<accession>A0A0D8HIE3</accession>
<dbReference type="AlphaFoldDB" id="A0A0D8HIE3"/>
<dbReference type="Proteomes" id="UP000032360">
    <property type="component" value="Unassembled WGS sequence"/>
</dbReference>
<dbReference type="EMBL" id="JXYS01000034">
    <property type="protein sequence ID" value="KJF17629.1"/>
    <property type="molecule type" value="Genomic_DNA"/>
</dbReference>
<gene>
    <name evidence="1" type="ORF">AXFE_15290</name>
</gene>
<organism evidence="1 2">
    <name type="scientific">Acidithrix ferrooxidans</name>
    <dbReference type="NCBI Taxonomy" id="1280514"/>
    <lineage>
        <taxon>Bacteria</taxon>
        <taxon>Bacillati</taxon>
        <taxon>Actinomycetota</taxon>
        <taxon>Acidimicrobiia</taxon>
        <taxon>Acidimicrobiales</taxon>
        <taxon>Acidimicrobiaceae</taxon>
        <taxon>Acidithrix</taxon>
    </lineage>
</organism>
<name>A0A0D8HIE3_9ACTN</name>
<evidence type="ECO:0000313" key="1">
    <source>
        <dbReference type="EMBL" id="KJF17629.1"/>
    </source>
</evidence>
<keyword evidence="2" id="KW-1185">Reference proteome</keyword>
<evidence type="ECO:0000313" key="2">
    <source>
        <dbReference type="Proteomes" id="UP000032360"/>
    </source>
</evidence>
<protein>
    <submittedName>
        <fullName evidence="1">Uncharacterized protein</fullName>
    </submittedName>
</protein>
<comment type="caution">
    <text evidence="1">The sequence shown here is derived from an EMBL/GenBank/DDBJ whole genome shotgun (WGS) entry which is preliminary data.</text>
</comment>
<reference evidence="1 2" key="1">
    <citation type="submission" date="2015-01" db="EMBL/GenBank/DDBJ databases">
        <title>Draft genome of the acidophilic iron oxidizer Acidithrix ferrooxidans strain Py-F3.</title>
        <authorList>
            <person name="Poehlein A."/>
            <person name="Eisen S."/>
            <person name="Schloemann M."/>
            <person name="Johnson B.D."/>
            <person name="Daniel R."/>
            <person name="Muehling M."/>
        </authorList>
    </citation>
    <scope>NUCLEOTIDE SEQUENCE [LARGE SCALE GENOMIC DNA]</scope>
    <source>
        <strain evidence="1 2">Py-F3</strain>
    </source>
</reference>
<sequence length="61" mass="6251">MIATLEKNSMVHDSIIGSVPIAGGSPSNSAPLASVFGAEVESANICQTGWLLPHGHRDHAA</sequence>
<dbReference type="STRING" id="1280514.AXFE_15290"/>
<proteinExistence type="predicted"/>